<sequence length="165" mass="18593">MTCFDHRSKVRPSLAVPLSASVARSRSTLEQSLPEMPILAATPEDRSYPDLGVEIIISPNLEQPANAANVGVEQETPKDTRLRRTTPSWVSVSSTTIINHHQITNYAMHRGVENTIKKIFKIFSSPQESQIIPNYVPKVTEESENSYWPNLEAPRQQRLRANDQT</sequence>
<dbReference type="GeneID" id="70230544"/>
<keyword evidence="3" id="KW-1185">Reference proteome</keyword>
<reference evidence="2" key="1">
    <citation type="journal article" date="2021" name="Nat. Commun.">
        <title>Genetic determinants of endophytism in the Arabidopsis root mycobiome.</title>
        <authorList>
            <person name="Mesny F."/>
            <person name="Miyauchi S."/>
            <person name="Thiergart T."/>
            <person name="Pickel B."/>
            <person name="Atanasova L."/>
            <person name="Karlsson M."/>
            <person name="Huettel B."/>
            <person name="Barry K.W."/>
            <person name="Haridas S."/>
            <person name="Chen C."/>
            <person name="Bauer D."/>
            <person name="Andreopoulos W."/>
            <person name="Pangilinan J."/>
            <person name="LaButti K."/>
            <person name="Riley R."/>
            <person name="Lipzen A."/>
            <person name="Clum A."/>
            <person name="Drula E."/>
            <person name="Henrissat B."/>
            <person name="Kohler A."/>
            <person name="Grigoriev I.V."/>
            <person name="Martin F.M."/>
            <person name="Hacquard S."/>
        </authorList>
    </citation>
    <scope>NUCLEOTIDE SEQUENCE</scope>
    <source>
        <strain evidence="2">MPI-CAGE-AT-0023</strain>
    </source>
</reference>
<dbReference type="EMBL" id="JAGMUX010000001">
    <property type="protein sequence ID" value="KAH7270728.1"/>
    <property type="molecule type" value="Genomic_DNA"/>
</dbReference>
<name>A0A9P9R9W7_FUSRE</name>
<dbReference type="AlphaFoldDB" id="A0A9P9R9W7"/>
<dbReference type="Proteomes" id="UP000720189">
    <property type="component" value="Unassembled WGS sequence"/>
</dbReference>
<protein>
    <submittedName>
        <fullName evidence="2">Uncharacterized protein</fullName>
    </submittedName>
</protein>
<accession>A0A9P9R9W7</accession>
<dbReference type="RefSeq" id="XP_046057496.1">
    <property type="nucleotide sequence ID" value="XM_046200590.1"/>
</dbReference>
<evidence type="ECO:0000313" key="2">
    <source>
        <dbReference type="EMBL" id="KAH7270728.1"/>
    </source>
</evidence>
<organism evidence="2 3">
    <name type="scientific">Fusarium redolens</name>
    <dbReference type="NCBI Taxonomy" id="48865"/>
    <lineage>
        <taxon>Eukaryota</taxon>
        <taxon>Fungi</taxon>
        <taxon>Dikarya</taxon>
        <taxon>Ascomycota</taxon>
        <taxon>Pezizomycotina</taxon>
        <taxon>Sordariomycetes</taxon>
        <taxon>Hypocreomycetidae</taxon>
        <taxon>Hypocreales</taxon>
        <taxon>Nectriaceae</taxon>
        <taxon>Fusarium</taxon>
        <taxon>Fusarium redolens species complex</taxon>
    </lineage>
</organism>
<evidence type="ECO:0000256" key="1">
    <source>
        <dbReference type="SAM" id="MobiDB-lite"/>
    </source>
</evidence>
<feature type="region of interest" description="Disordered" evidence="1">
    <location>
        <begin position="143"/>
        <end position="165"/>
    </location>
</feature>
<gene>
    <name evidence="2" type="ORF">BKA55DRAFT_701220</name>
</gene>
<comment type="caution">
    <text evidence="2">The sequence shown here is derived from an EMBL/GenBank/DDBJ whole genome shotgun (WGS) entry which is preliminary data.</text>
</comment>
<proteinExistence type="predicted"/>
<evidence type="ECO:0000313" key="3">
    <source>
        <dbReference type="Proteomes" id="UP000720189"/>
    </source>
</evidence>